<gene>
    <name evidence="2" type="ORF">ENQ20_20745</name>
</gene>
<organism evidence="2">
    <name type="scientific">Caldilinea aerophila</name>
    <dbReference type="NCBI Taxonomy" id="133453"/>
    <lineage>
        <taxon>Bacteria</taxon>
        <taxon>Bacillati</taxon>
        <taxon>Chloroflexota</taxon>
        <taxon>Caldilineae</taxon>
        <taxon>Caldilineales</taxon>
        <taxon>Caldilineaceae</taxon>
        <taxon>Caldilinea</taxon>
    </lineage>
</organism>
<proteinExistence type="predicted"/>
<comment type="caution">
    <text evidence="2">The sequence shown here is derived from an EMBL/GenBank/DDBJ whole genome shotgun (WGS) entry which is preliminary data.</text>
</comment>
<protein>
    <submittedName>
        <fullName evidence="2">Uncharacterized protein</fullName>
    </submittedName>
</protein>
<dbReference type="EMBL" id="DSMG01000210">
    <property type="protein sequence ID" value="HDX33886.1"/>
    <property type="molecule type" value="Genomic_DNA"/>
</dbReference>
<keyword evidence="1" id="KW-0812">Transmembrane</keyword>
<dbReference type="AlphaFoldDB" id="A0A7C1JND3"/>
<keyword evidence="1" id="KW-0472">Membrane</keyword>
<reference evidence="2" key="1">
    <citation type="journal article" date="2020" name="mSystems">
        <title>Genome- and Community-Level Interaction Insights into Carbon Utilization and Element Cycling Functions of Hydrothermarchaeota in Hydrothermal Sediment.</title>
        <authorList>
            <person name="Zhou Z."/>
            <person name="Liu Y."/>
            <person name="Xu W."/>
            <person name="Pan J."/>
            <person name="Luo Z.H."/>
            <person name="Li M."/>
        </authorList>
    </citation>
    <scope>NUCLEOTIDE SEQUENCE [LARGE SCALE GENOMIC DNA]</scope>
    <source>
        <strain evidence="2">SpSt-289</strain>
    </source>
</reference>
<evidence type="ECO:0000313" key="2">
    <source>
        <dbReference type="EMBL" id="HDX33886.1"/>
    </source>
</evidence>
<keyword evidence="1" id="KW-1133">Transmembrane helix</keyword>
<accession>A0A7C1JND3</accession>
<feature type="transmembrane region" description="Helical" evidence="1">
    <location>
        <begin position="68"/>
        <end position="101"/>
    </location>
</feature>
<sequence>MQTLPLIHEPVVVPIFRLFSAATGYLDGIVWERQSTTAPLSTKTGSAPRLAGEDVRGGNDSTFSSIKIGLAALLLISLFSMLSLSWLIGAAFLLALALLLLEMIPVFSQVRKHFLLQLGRGLPGFIPRSLSFSSRQSDLESSTPTAEQATYRLRLNTEQIHAVLERMADATDEVIAAVGDLLQRHTSNTQHEHLSWDRETIQLLQHLLRDAQQADAKYIRERIRQIPDLLKAQGLRLVVYEDVEDKNTLDEYFQIFVDPSVAAITTLLPAIVAKDGVIVEGRVVFPHSTLQKG</sequence>
<name>A0A7C1JND3_9CHLR</name>
<evidence type="ECO:0000256" key="1">
    <source>
        <dbReference type="SAM" id="Phobius"/>
    </source>
</evidence>